<name>A0ACC3CDS7_PYRYE</name>
<proteinExistence type="predicted"/>
<evidence type="ECO:0000313" key="1">
    <source>
        <dbReference type="EMBL" id="KAK1868115.1"/>
    </source>
</evidence>
<keyword evidence="2" id="KW-1185">Reference proteome</keyword>
<dbReference type="Proteomes" id="UP000798662">
    <property type="component" value="Chromosome 3"/>
</dbReference>
<dbReference type="EMBL" id="CM020620">
    <property type="protein sequence ID" value="KAK1868115.1"/>
    <property type="molecule type" value="Genomic_DNA"/>
</dbReference>
<accession>A0ACC3CDS7</accession>
<comment type="caution">
    <text evidence="1">The sequence shown here is derived from an EMBL/GenBank/DDBJ whole genome shotgun (WGS) entry which is preliminary data.</text>
</comment>
<evidence type="ECO:0000313" key="2">
    <source>
        <dbReference type="Proteomes" id="UP000798662"/>
    </source>
</evidence>
<reference evidence="1" key="1">
    <citation type="submission" date="2019-11" db="EMBL/GenBank/DDBJ databases">
        <title>Nori genome reveals adaptations in red seaweeds to the harsh intertidal environment.</title>
        <authorList>
            <person name="Wang D."/>
            <person name="Mao Y."/>
        </authorList>
    </citation>
    <scope>NUCLEOTIDE SEQUENCE</scope>
    <source>
        <tissue evidence="1">Gametophyte</tissue>
    </source>
</reference>
<organism evidence="1 2">
    <name type="scientific">Pyropia yezoensis</name>
    <name type="common">Susabi-nori</name>
    <name type="synonym">Porphyra yezoensis</name>
    <dbReference type="NCBI Taxonomy" id="2788"/>
    <lineage>
        <taxon>Eukaryota</taxon>
        <taxon>Rhodophyta</taxon>
        <taxon>Bangiophyceae</taxon>
        <taxon>Bangiales</taxon>
        <taxon>Bangiaceae</taxon>
        <taxon>Pyropia</taxon>
    </lineage>
</organism>
<gene>
    <name evidence="1" type="ORF">I4F81_010610</name>
</gene>
<sequence length="542" mass="59004">MDDDYLEGGCTSKAASLPLCLLDLDDDVLGLIAAHCWANGHAAGLIGACRRTRQVGMGALTRLRLSCCDGWDRPERKDNEEGEAVAAFSGPHFRFLATCLPSLRSFLCCATDVHEVWLSDGRACRAEAEHCRQPRAAKERVWRAAGVALRDTPLVSVSVFGLAAMAALTNSDGPPCNALRTLRLERMADEDTKQVQLRALLQKAASSLECLGMTGWSLKETVGSIADIRPLSALRELSLGNEFDMHLFQVLGPSEATTIAAVCPRLTALRLCMRFGRGFGRAWAATRGRLEYLRTLHIHALRDSPATLSSELADLLAGRRLDELELTAFFFEFEDVVGAVLCCDRLPATLRIDPLNVPCFDFLRLCQDYRAAEDLAVLSLPKMNHPEVFLLGMGSLCQMRSLELAFDTRDMDVELLRSGIWVVPPRLRHLTVAVYSPLSAAGPGPPSALPLVAWMARCIADSPCAATLLVLALHARVPPEQPLQDALSPLASASMLRAVNVGVQPISNDGVGKQARLQNHLTALLPLAKVRVSAFIYRYSSS</sequence>
<protein>
    <submittedName>
        <fullName evidence="1">Uncharacterized protein</fullName>
    </submittedName>
</protein>